<dbReference type="InterPro" id="IPR014710">
    <property type="entry name" value="RmlC-like_jellyroll"/>
</dbReference>
<protein>
    <recommendedName>
        <fullName evidence="2">Macro domain-containing protein</fullName>
    </recommendedName>
</protein>
<dbReference type="GO" id="GO:0042412">
    <property type="term" value="P:taurine biosynthetic process"/>
    <property type="evidence" value="ECO:0007669"/>
    <property type="project" value="UniProtKB-UniPathway"/>
</dbReference>
<dbReference type="Gene3D" id="3.40.220.10">
    <property type="entry name" value="Leucine Aminopeptidase, subunit E, domain 1"/>
    <property type="match status" value="1"/>
</dbReference>
<sequence length="868" mass="95572">MLNQNGNMLTDVDATSMNVISETRFPPGCSTFLNQTTYPVGSGPVSVAVVDVNSDGKPDIVVANYISNNVGVLLNAGNGIFNAETTYAVGSNPQGVATVDVNSDNKPDIIVANYLSNTVGVLLNAGNGIFNAQTTYSVGTSPVSVAVVDVNSDNKPDIVVTNSGSNTVGVLLNAGSSTFNAQTTYSVGGNPYSVAVVDVNSDNTPDIVVANEGSATVSVLLNAGSGIFNAQTIYSVGSYPISVAVVDVNSDNKPDIVVTNAGSNTVGVLFNAGSGTFNAQSTYSVGGNPYSVAVVDVNRDNQPDIVVANWGSNTVDAIVGSSSSVLLKEAILRAAGNEVRTEYETQLKHDPNLIVISTSSGQLPCKRIFFIKWRPNEHEPILQQSIRDFIWIVIHNVVSCKYKSIAFPAIGCGLHGCSEEIVVKTMVKELKKMLTEKKLALTLFTIIRFRFHASKQKHIDTVDVLEVIPEEDSTRRWTSNKYVDTLVIPGQGTVEICQKAARPFVLQLSSSPNSTDPNAYSITLSVKKDEVSIITNKGTSNKTTESHHVLQPDDKNWHKYWISLYHEKGDIRYGIGEMRPFFTILNIDLSEDEAKLMKQIKYIHVDVDATGMMAPDLNNLNKRFRIDKAKYPLLFDPPLAIIPQDKYSLQHVIKHSAIPPSQLEKTCLHLYENIINFQLNTDDFPNFTDTIAKSIESPSGWCYKKLQEKASTFGKKNFKTTYLRITYGERDGCAPGHTYVIEIWPPGHFSPIHNHANASAIIRVLHGRIFLKNYPAFTLDSNKYSPLETILNKNEVIWMTPKLNQVHQLKNITFETAISIQCYLYDRDDEEHYEYFDYIADGTKTIGQFKPVADADFHEFRTLMKQES</sequence>
<dbReference type="EMBL" id="CAJNOE010000215">
    <property type="protein sequence ID" value="CAF1055793.1"/>
    <property type="molecule type" value="Genomic_DNA"/>
</dbReference>
<evidence type="ECO:0000259" key="2">
    <source>
        <dbReference type="Pfam" id="PF01661"/>
    </source>
</evidence>
<dbReference type="SUPFAM" id="SSF69318">
    <property type="entry name" value="Integrin alpha N-terminal domain"/>
    <property type="match status" value="1"/>
</dbReference>
<evidence type="ECO:0000313" key="4">
    <source>
        <dbReference type="Proteomes" id="UP000663860"/>
    </source>
</evidence>
<dbReference type="InterPro" id="IPR002589">
    <property type="entry name" value="Macro_dom"/>
</dbReference>
<dbReference type="PANTHER" id="PTHR46580:SF2">
    <property type="entry name" value="MAM DOMAIN-CONTAINING PROTEIN"/>
    <property type="match status" value="1"/>
</dbReference>
<dbReference type="Pfam" id="PF13517">
    <property type="entry name" value="FG-GAP_3"/>
    <property type="match status" value="3"/>
</dbReference>
<dbReference type="SUPFAM" id="SSF52949">
    <property type="entry name" value="Macro domain-like"/>
    <property type="match status" value="1"/>
</dbReference>
<dbReference type="PANTHER" id="PTHR46580">
    <property type="entry name" value="SENSOR KINASE-RELATED"/>
    <property type="match status" value="1"/>
</dbReference>
<evidence type="ECO:0000313" key="3">
    <source>
        <dbReference type="EMBL" id="CAF1055793.1"/>
    </source>
</evidence>
<feature type="domain" description="Macro" evidence="2">
    <location>
        <begin position="329"/>
        <end position="426"/>
    </location>
</feature>
<name>A0A814KTY6_9BILA</name>
<dbReference type="UniPathway" id="UPA00012">
    <property type="reaction ID" value="UER00537"/>
</dbReference>
<organism evidence="3 4">
    <name type="scientific">Adineta steineri</name>
    <dbReference type="NCBI Taxonomy" id="433720"/>
    <lineage>
        <taxon>Eukaryota</taxon>
        <taxon>Metazoa</taxon>
        <taxon>Spiralia</taxon>
        <taxon>Gnathifera</taxon>
        <taxon>Rotifera</taxon>
        <taxon>Eurotatoria</taxon>
        <taxon>Bdelloidea</taxon>
        <taxon>Adinetida</taxon>
        <taxon>Adinetidae</taxon>
        <taxon>Adineta</taxon>
    </lineage>
</organism>
<evidence type="ECO:0000256" key="1">
    <source>
        <dbReference type="ARBA" id="ARBA00022729"/>
    </source>
</evidence>
<dbReference type="InterPro" id="IPR011051">
    <property type="entry name" value="RmlC_Cupin_sf"/>
</dbReference>
<dbReference type="InterPro" id="IPR028994">
    <property type="entry name" value="Integrin_alpha_N"/>
</dbReference>
<gene>
    <name evidence="3" type="ORF">IZO911_LOCUS20587</name>
</gene>
<dbReference type="SUPFAM" id="SSF51182">
    <property type="entry name" value="RmlC-like cupins"/>
    <property type="match status" value="1"/>
</dbReference>
<dbReference type="Proteomes" id="UP000663860">
    <property type="component" value="Unassembled WGS sequence"/>
</dbReference>
<dbReference type="CDD" id="cd10548">
    <property type="entry name" value="cupin_CDO"/>
    <property type="match status" value="1"/>
</dbReference>
<comment type="caution">
    <text evidence="3">The sequence shown here is derived from an EMBL/GenBank/DDBJ whole genome shotgun (WGS) entry which is preliminary data.</text>
</comment>
<proteinExistence type="predicted"/>
<dbReference type="Pfam" id="PF01661">
    <property type="entry name" value="Macro"/>
    <property type="match status" value="1"/>
</dbReference>
<dbReference type="Gene3D" id="2.60.120.10">
    <property type="entry name" value="Jelly Rolls"/>
    <property type="match status" value="1"/>
</dbReference>
<dbReference type="Gene3D" id="2.30.30.100">
    <property type="match status" value="5"/>
</dbReference>
<accession>A0A814KTY6</accession>
<keyword evidence="1" id="KW-0732">Signal</keyword>
<dbReference type="AlphaFoldDB" id="A0A814KTY6"/>
<reference evidence="3" key="1">
    <citation type="submission" date="2021-02" db="EMBL/GenBank/DDBJ databases">
        <authorList>
            <person name="Nowell W R."/>
        </authorList>
    </citation>
    <scope>NUCLEOTIDE SEQUENCE</scope>
</reference>
<dbReference type="InterPro" id="IPR043472">
    <property type="entry name" value="Macro_dom-like"/>
</dbReference>
<dbReference type="InterPro" id="IPR013517">
    <property type="entry name" value="FG-GAP"/>
</dbReference>